<accession>A0A8S0T1Z8</accession>
<evidence type="ECO:0000313" key="2">
    <source>
        <dbReference type="Proteomes" id="UP000594638"/>
    </source>
</evidence>
<gene>
    <name evidence="1" type="ORF">OLEA9_A007884</name>
</gene>
<sequence>MSFGVSLTRGSGAFFFGRTDDHFGLHWISFGEFSEAFHFMYGSFCNFDGCLMVILSRTRQGFLRMDISSIPEKSRSK</sequence>
<evidence type="ECO:0000313" key="1">
    <source>
        <dbReference type="EMBL" id="CAA2998851.1"/>
    </source>
</evidence>
<dbReference type="AlphaFoldDB" id="A0A8S0T1Z8"/>
<reference evidence="1 2" key="1">
    <citation type="submission" date="2019-12" db="EMBL/GenBank/DDBJ databases">
        <authorList>
            <person name="Alioto T."/>
            <person name="Alioto T."/>
            <person name="Gomez Garrido J."/>
        </authorList>
    </citation>
    <scope>NUCLEOTIDE SEQUENCE [LARGE SCALE GENOMIC DNA]</scope>
</reference>
<organism evidence="1 2">
    <name type="scientific">Olea europaea subsp. europaea</name>
    <dbReference type="NCBI Taxonomy" id="158383"/>
    <lineage>
        <taxon>Eukaryota</taxon>
        <taxon>Viridiplantae</taxon>
        <taxon>Streptophyta</taxon>
        <taxon>Embryophyta</taxon>
        <taxon>Tracheophyta</taxon>
        <taxon>Spermatophyta</taxon>
        <taxon>Magnoliopsida</taxon>
        <taxon>eudicotyledons</taxon>
        <taxon>Gunneridae</taxon>
        <taxon>Pentapetalae</taxon>
        <taxon>asterids</taxon>
        <taxon>lamiids</taxon>
        <taxon>Lamiales</taxon>
        <taxon>Oleaceae</taxon>
        <taxon>Oleeae</taxon>
        <taxon>Olea</taxon>
    </lineage>
</organism>
<dbReference type="EMBL" id="CACTIH010005607">
    <property type="protein sequence ID" value="CAA2998851.1"/>
    <property type="molecule type" value="Genomic_DNA"/>
</dbReference>
<dbReference type="Proteomes" id="UP000594638">
    <property type="component" value="Unassembled WGS sequence"/>
</dbReference>
<comment type="caution">
    <text evidence="1">The sequence shown here is derived from an EMBL/GenBank/DDBJ whole genome shotgun (WGS) entry which is preliminary data.</text>
</comment>
<proteinExistence type="predicted"/>
<keyword evidence="2" id="KW-1185">Reference proteome</keyword>
<name>A0A8S0T1Z8_OLEEU</name>
<protein>
    <submittedName>
        <fullName evidence="1">Uncharacterized protein</fullName>
    </submittedName>
</protein>
<dbReference type="Gramene" id="OE9A007884T1">
    <property type="protein sequence ID" value="OE9A007884C1"/>
    <property type="gene ID" value="OE9A007884"/>
</dbReference>